<dbReference type="Proteomes" id="UP000299102">
    <property type="component" value="Unassembled WGS sequence"/>
</dbReference>
<feature type="compositionally biased region" description="Polar residues" evidence="1">
    <location>
        <begin position="47"/>
        <end position="57"/>
    </location>
</feature>
<feature type="compositionally biased region" description="Basic residues" evidence="1">
    <location>
        <begin position="68"/>
        <end position="77"/>
    </location>
</feature>
<protein>
    <submittedName>
        <fullName evidence="2">Uncharacterized protein</fullName>
    </submittedName>
</protein>
<feature type="region of interest" description="Disordered" evidence="1">
    <location>
        <begin position="44"/>
        <end position="81"/>
    </location>
</feature>
<evidence type="ECO:0000256" key="1">
    <source>
        <dbReference type="SAM" id="MobiDB-lite"/>
    </source>
</evidence>
<sequence length="114" mass="12226">MAAPVAGGQGAALDTIVDGLDWRSGSCYQQGNTKYRSGIHKIRESANAHTRNGNSVKGPTRGRALSARAHRRLHCRRPTQSTTRVRCAGNVTAEGPGLTYDNAGCASPRHRLCR</sequence>
<reference evidence="2 3" key="1">
    <citation type="journal article" date="2019" name="Commun. Biol.">
        <title>The bagworm genome reveals a unique fibroin gene that provides high tensile strength.</title>
        <authorList>
            <person name="Kono N."/>
            <person name="Nakamura H."/>
            <person name="Ohtoshi R."/>
            <person name="Tomita M."/>
            <person name="Numata K."/>
            <person name="Arakawa K."/>
        </authorList>
    </citation>
    <scope>NUCLEOTIDE SEQUENCE [LARGE SCALE GENOMIC DNA]</scope>
</reference>
<accession>A0A4C1ZYS9</accession>
<comment type="caution">
    <text evidence="2">The sequence shown here is derived from an EMBL/GenBank/DDBJ whole genome shotgun (WGS) entry which is preliminary data.</text>
</comment>
<gene>
    <name evidence="2" type="ORF">EVAR_67179_1</name>
</gene>
<proteinExistence type="predicted"/>
<evidence type="ECO:0000313" key="2">
    <source>
        <dbReference type="EMBL" id="GBP91805.1"/>
    </source>
</evidence>
<dbReference type="AlphaFoldDB" id="A0A4C1ZYS9"/>
<evidence type="ECO:0000313" key="3">
    <source>
        <dbReference type="Proteomes" id="UP000299102"/>
    </source>
</evidence>
<name>A0A4C1ZYS9_EUMVA</name>
<dbReference type="EMBL" id="BGZK01002211">
    <property type="protein sequence ID" value="GBP91805.1"/>
    <property type="molecule type" value="Genomic_DNA"/>
</dbReference>
<organism evidence="2 3">
    <name type="scientific">Eumeta variegata</name>
    <name type="common">Bagworm moth</name>
    <name type="synonym">Eumeta japonica</name>
    <dbReference type="NCBI Taxonomy" id="151549"/>
    <lineage>
        <taxon>Eukaryota</taxon>
        <taxon>Metazoa</taxon>
        <taxon>Ecdysozoa</taxon>
        <taxon>Arthropoda</taxon>
        <taxon>Hexapoda</taxon>
        <taxon>Insecta</taxon>
        <taxon>Pterygota</taxon>
        <taxon>Neoptera</taxon>
        <taxon>Endopterygota</taxon>
        <taxon>Lepidoptera</taxon>
        <taxon>Glossata</taxon>
        <taxon>Ditrysia</taxon>
        <taxon>Tineoidea</taxon>
        <taxon>Psychidae</taxon>
        <taxon>Oiketicinae</taxon>
        <taxon>Eumeta</taxon>
    </lineage>
</organism>
<keyword evidence="3" id="KW-1185">Reference proteome</keyword>